<evidence type="ECO:0000313" key="1">
    <source>
        <dbReference type="EnsemblMetazoa" id="PPA41702.1"/>
    </source>
</evidence>
<proteinExistence type="predicted"/>
<dbReference type="Pfam" id="PF10318">
    <property type="entry name" value="7TM_GPCR_Srh"/>
    <property type="match status" value="1"/>
</dbReference>
<dbReference type="EnsemblMetazoa" id="PPA41702.1">
    <property type="protein sequence ID" value="PPA41702.1"/>
    <property type="gene ID" value="WBGene00280071"/>
</dbReference>
<accession>A0A8R1YVW2</accession>
<dbReference type="PANTHER" id="PTHR22941:SF26">
    <property type="entry name" value="SERPENTINE RECEPTOR, CLASS H"/>
    <property type="match status" value="1"/>
</dbReference>
<dbReference type="InterPro" id="IPR053220">
    <property type="entry name" value="Nematode_rcpt-like_serp_H"/>
</dbReference>
<reference evidence="2" key="1">
    <citation type="journal article" date="2008" name="Nat. Genet.">
        <title>The Pristionchus pacificus genome provides a unique perspective on nematode lifestyle and parasitism.</title>
        <authorList>
            <person name="Dieterich C."/>
            <person name="Clifton S.W."/>
            <person name="Schuster L.N."/>
            <person name="Chinwalla A."/>
            <person name="Delehaunty K."/>
            <person name="Dinkelacker I."/>
            <person name="Fulton L."/>
            <person name="Fulton R."/>
            <person name="Godfrey J."/>
            <person name="Minx P."/>
            <person name="Mitreva M."/>
            <person name="Roeseler W."/>
            <person name="Tian H."/>
            <person name="Witte H."/>
            <person name="Yang S.P."/>
            <person name="Wilson R.K."/>
            <person name="Sommer R.J."/>
        </authorList>
    </citation>
    <scope>NUCLEOTIDE SEQUENCE [LARGE SCALE GENOMIC DNA]</scope>
    <source>
        <strain evidence="2">PS312</strain>
    </source>
</reference>
<reference evidence="1" key="2">
    <citation type="submission" date="2022-06" db="UniProtKB">
        <authorList>
            <consortium name="EnsemblMetazoa"/>
        </authorList>
    </citation>
    <scope>IDENTIFICATION</scope>
    <source>
        <strain evidence="1">PS312</strain>
    </source>
</reference>
<evidence type="ECO:0000313" key="2">
    <source>
        <dbReference type="Proteomes" id="UP000005239"/>
    </source>
</evidence>
<dbReference type="InterPro" id="IPR019422">
    <property type="entry name" value="7TM_GPCR_serpentine_rcpt_Srh"/>
</dbReference>
<organism evidence="1 2">
    <name type="scientific">Pristionchus pacificus</name>
    <name type="common">Parasitic nematode worm</name>
    <dbReference type="NCBI Taxonomy" id="54126"/>
    <lineage>
        <taxon>Eukaryota</taxon>
        <taxon>Metazoa</taxon>
        <taxon>Ecdysozoa</taxon>
        <taxon>Nematoda</taxon>
        <taxon>Chromadorea</taxon>
        <taxon>Rhabditida</taxon>
        <taxon>Rhabditina</taxon>
        <taxon>Diplogasteromorpha</taxon>
        <taxon>Diplogasteroidea</taxon>
        <taxon>Neodiplogasteridae</taxon>
        <taxon>Pristionchus</taxon>
    </lineage>
</organism>
<accession>A0A2A6CPD6</accession>
<sequence>MNSTELSLEFQSAVAWAHHICGSTLAIFNAFVCLLILLDTDPRGKSYRKYLFPLQFFSTLADLFMDWYSPYFQLNALLIYSNSSMATFLDIPAAFMIYLSLFGYVCSSYFCCVFYRQRAILPHGSLFCYNDWKFVAVIAIQQANLLIALGFLYYYVTRFASSSPPNILSWVQYKAAYVFFTDMRLSYVAAIYSSLSALAIIIIIIGMVVLLTVEIKHGMAKASAATKRYQSRAVSSLIMQGTIPSLFYVVPVPCEVTLGVYGIVVGAEAGARISMLSVIAVNVLSLHAFAHSLTILAFSPSYRKSIQTFVGSMFSTIRQVVSGKSSSAQIVVVYGAKRSITFVNKNSK</sequence>
<dbReference type="PANTHER" id="PTHR22941">
    <property type="entry name" value="SERPENTINE RECEPTOR"/>
    <property type="match status" value="1"/>
</dbReference>
<dbReference type="Proteomes" id="UP000005239">
    <property type="component" value="Unassembled WGS sequence"/>
</dbReference>
<dbReference type="AlphaFoldDB" id="A0A2A6CPD6"/>
<name>A0A2A6CPD6_PRIPA</name>
<keyword evidence="2" id="KW-1185">Reference proteome</keyword>
<protein>
    <submittedName>
        <fullName evidence="1">G protein-coupled receptor</fullName>
    </submittedName>
</protein>
<gene>
    <name evidence="1" type="primary">WBGene00280071</name>
</gene>